<dbReference type="PROSITE" id="PS50222">
    <property type="entry name" value="EF_HAND_2"/>
    <property type="match status" value="3"/>
</dbReference>
<evidence type="ECO:0000259" key="3">
    <source>
        <dbReference type="PROSITE" id="PS50222"/>
    </source>
</evidence>
<accession>A0ABQ8UNT1</accession>
<feature type="domain" description="EF-hand" evidence="3">
    <location>
        <begin position="193"/>
        <end position="228"/>
    </location>
</feature>
<evidence type="ECO:0000256" key="2">
    <source>
        <dbReference type="ARBA" id="ARBA00022837"/>
    </source>
</evidence>
<dbReference type="CDD" id="cd00051">
    <property type="entry name" value="EFh"/>
    <property type="match status" value="2"/>
</dbReference>
<reference evidence="4" key="1">
    <citation type="journal article" date="2022" name="bioRxiv">
        <title>Genomics of Preaxostyla Flagellates Illuminates Evolutionary Transitions and the Path Towards Mitochondrial Loss.</title>
        <authorList>
            <person name="Novak L.V.F."/>
            <person name="Treitli S.C."/>
            <person name="Pyrih J."/>
            <person name="Halakuc P."/>
            <person name="Pipaliya S.V."/>
            <person name="Vacek V."/>
            <person name="Brzon O."/>
            <person name="Soukal P."/>
            <person name="Eme L."/>
            <person name="Dacks J.B."/>
            <person name="Karnkowska A."/>
            <person name="Elias M."/>
            <person name="Hampl V."/>
        </authorList>
    </citation>
    <scope>NUCLEOTIDE SEQUENCE</scope>
    <source>
        <strain evidence="4">RCP-MX</strain>
    </source>
</reference>
<keyword evidence="1" id="KW-0677">Repeat</keyword>
<dbReference type="SUPFAM" id="SSF47473">
    <property type="entry name" value="EF-hand"/>
    <property type="match status" value="1"/>
</dbReference>
<dbReference type="EMBL" id="JAPMOS010000013">
    <property type="protein sequence ID" value="KAJ4460478.1"/>
    <property type="molecule type" value="Genomic_DNA"/>
</dbReference>
<dbReference type="Pfam" id="PF13499">
    <property type="entry name" value="EF-hand_7"/>
    <property type="match status" value="1"/>
</dbReference>
<dbReference type="PRINTS" id="PR00450">
    <property type="entry name" value="RECOVERIN"/>
</dbReference>
<dbReference type="PANTHER" id="PTHR23056">
    <property type="entry name" value="CALCINEURIN B"/>
    <property type="match status" value="1"/>
</dbReference>
<feature type="domain" description="EF-hand" evidence="3">
    <location>
        <begin position="156"/>
        <end position="191"/>
    </location>
</feature>
<dbReference type="PANTHER" id="PTHR23056:SF110">
    <property type="entry name" value="CALMODULIN"/>
    <property type="match status" value="1"/>
</dbReference>
<dbReference type="Proteomes" id="UP001141327">
    <property type="component" value="Unassembled WGS sequence"/>
</dbReference>
<gene>
    <name evidence="4" type="ORF">PAPYR_3529</name>
</gene>
<feature type="domain" description="EF-hand" evidence="3">
    <location>
        <begin position="236"/>
        <end position="271"/>
    </location>
</feature>
<dbReference type="SMART" id="SM00054">
    <property type="entry name" value="EFh"/>
    <property type="match status" value="3"/>
</dbReference>
<dbReference type="PROSITE" id="PS00018">
    <property type="entry name" value="EF_HAND_1"/>
    <property type="match status" value="3"/>
</dbReference>
<keyword evidence="2" id="KW-0106">Calcium</keyword>
<dbReference type="InterPro" id="IPR018247">
    <property type="entry name" value="EF_Hand_1_Ca_BS"/>
</dbReference>
<protein>
    <submittedName>
        <fullName evidence="4">Calcineurin B</fullName>
    </submittedName>
</protein>
<organism evidence="4 5">
    <name type="scientific">Paratrimastix pyriformis</name>
    <dbReference type="NCBI Taxonomy" id="342808"/>
    <lineage>
        <taxon>Eukaryota</taxon>
        <taxon>Metamonada</taxon>
        <taxon>Preaxostyla</taxon>
        <taxon>Paratrimastigidae</taxon>
        <taxon>Paratrimastix</taxon>
    </lineage>
</organism>
<evidence type="ECO:0000313" key="5">
    <source>
        <dbReference type="Proteomes" id="UP001141327"/>
    </source>
</evidence>
<sequence>MDAQDSKLDDFVSTLFRRHVWKLPKKSPFPVLWPNRIPRLTARPAQRPAPVGAAPVAAARVARVDYLMLSCPTRFSTAVIPAGKSAQPPNNHPNSSTDINLGGQQSNLRKADLEELVKTSHFGEQEINQLYQHFRQIASRDGTITAPAFKEALGLQDNLFADRIFLLFDTNRNGTLDFREFIQGLSVLGKRGTMEEKLRFSFRVYDFDGDGTIDSAELCKILKASFLSGEGMTDEQLRLAVDAMFADADSDGNGHIDFEEYRTLMLKHPAIIRAFQGSNTGSSIASPASGPSGGRS</sequence>
<proteinExistence type="predicted"/>
<evidence type="ECO:0000256" key="1">
    <source>
        <dbReference type="ARBA" id="ARBA00022737"/>
    </source>
</evidence>
<dbReference type="InterPro" id="IPR045198">
    <property type="entry name" value="CNBL1-10"/>
</dbReference>
<comment type="caution">
    <text evidence="4">The sequence shown here is derived from an EMBL/GenBank/DDBJ whole genome shotgun (WGS) entry which is preliminary data.</text>
</comment>
<dbReference type="Pfam" id="PF00036">
    <property type="entry name" value="EF-hand_1"/>
    <property type="match status" value="1"/>
</dbReference>
<evidence type="ECO:0000313" key="4">
    <source>
        <dbReference type="EMBL" id="KAJ4460478.1"/>
    </source>
</evidence>
<dbReference type="InterPro" id="IPR011992">
    <property type="entry name" value="EF-hand-dom_pair"/>
</dbReference>
<dbReference type="Gene3D" id="1.10.238.10">
    <property type="entry name" value="EF-hand"/>
    <property type="match status" value="1"/>
</dbReference>
<dbReference type="InterPro" id="IPR002048">
    <property type="entry name" value="EF_hand_dom"/>
</dbReference>
<keyword evidence="5" id="KW-1185">Reference proteome</keyword>
<name>A0ABQ8UNT1_9EUKA</name>